<protein>
    <recommendedName>
        <fullName evidence="2">PepSY domain-containing protein</fullName>
    </recommendedName>
</protein>
<evidence type="ECO:0000313" key="5">
    <source>
        <dbReference type="Proteomes" id="UP000185598"/>
    </source>
</evidence>
<proteinExistence type="predicted"/>
<evidence type="ECO:0000256" key="1">
    <source>
        <dbReference type="SAM" id="SignalP"/>
    </source>
</evidence>
<dbReference type="AlphaFoldDB" id="A0A1Q9A9L4"/>
<dbReference type="Proteomes" id="UP000544107">
    <property type="component" value="Unassembled WGS sequence"/>
</dbReference>
<evidence type="ECO:0000313" key="6">
    <source>
        <dbReference type="Proteomes" id="UP000544107"/>
    </source>
</evidence>
<dbReference type="RefSeq" id="WP_075613228.1">
    <property type="nucleotide sequence ID" value="NZ_JACIED010000006.1"/>
</dbReference>
<dbReference type="STRING" id="887144.BJF91_15955"/>
<dbReference type="EMBL" id="JACIED010000006">
    <property type="protein sequence ID" value="MBB4009909.1"/>
    <property type="molecule type" value="Genomic_DNA"/>
</dbReference>
<sequence length="86" mass="9470">MKPVLLALAIGYAVMGSALAGERCAVPLKDWQPRESLQRKLESEGWKVRSIRSGDGCYQAHAIDADGQSVEVYFDPRTFDLVAKSD</sequence>
<evidence type="ECO:0000313" key="4">
    <source>
        <dbReference type="EMBL" id="OLP51535.1"/>
    </source>
</evidence>
<dbReference type="Proteomes" id="UP000185598">
    <property type="component" value="Unassembled WGS sequence"/>
</dbReference>
<keyword evidence="5" id="KW-1185">Reference proteome</keyword>
<comment type="caution">
    <text evidence="4">The sequence shown here is derived from an EMBL/GenBank/DDBJ whole genome shotgun (WGS) entry which is preliminary data.</text>
</comment>
<accession>A0A1Q9A9L4</accession>
<name>A0A1Q9A9L4_9HYPH</name>
<evidence type="ECO:0000313" key="3">
    <source>
        <dbReference type="EMBL" id="MBB4009909.1"/>
    </source>
</evidence>
<dbReference type="Pfam" id="PF13670">
    <property type="entry name" value="PepSY_2"/>
    <property type="match status" value="1"/>
</dbReference>
<keyword evidence="1" id="KW-0732">Signal</keyword>
<feature type="signal peptide" evidence="1">
    <location>
        <begin position="1"/>
        <end position="20"/>
    </location>
</feature>
<dbReference type="InterPro" id="IPR025711">
    <property type="entry name" value="PepSY"/>
</dbReference>
<dbReference type="EMBL" id="MKIN01000019">
    <property type="protein sequence ID" value="OLP51535.1"/>
    <property type="molecule type" value="Genomic_DNA"/>
</dbReference>
<reference evidence="3 6" key="2">
    <citation type="submission" date="2020-08" db="EMBL/GenBank/DDBJ databases">
        <title>Genomic Encyclopedia of Type Strains, Phase IV (KMG-IV): sequencing the most valuable type-strain genomes for metagenomic binning, comparative biology and taxonomic classification.</title>
        <authorList>
            <person name="Goeker M."/>
        </authorList>
    </citation>
    <scope>NUCLEOTIDE SEQUENCE [LARGE SCALE GENOMIC DNA]</scope>
    <source>
        <strain evidence="3 6">DSM 100021</strain>
    </source>
</reference>
<feature type="chain" id="PRO_5044564431" description="PepSY domain-containing protein" evidence="1">
    <location>
        <begin position="21"/>
        <end position="86"/>
    </location>
</feature>
<gene>
    <name evidence="4" type="ORF">BJF91_15955</name>
    <name evidence="3" type="ORF">GGQ71_004206</name>
</gene>
<reference evidence="4 5" key="1">
    <citation type="submission" date="2016-09" db="EMBL/GenBank/DDBJ databases">
        <title>Rhizobium oryziradicis sp. nov., isolated from the root of rice.</title>
        <authorList>
            <person name="Zhao J."/>
            <person name="Zhang X."/>
        </authorList>
    </citation>
    <scope>NUCLEOTIDE SEQUENCE [LARGE SCALE GENOMIC DNA]</scope>
    <source>
        <strain evidence="4 5">14971</strain>
    </source>
</reference>
<dbReference type="OrthoDB" id="7365433at2"/>
<feature type="domain" description="PepSY" evidence="2">
    <location>
        <begin position="6"/>
        <end position="83"/>
    </location>
</feature>
<evidence type="ECO:0000259" key="2">
    <source>
        <dbReference type="Pfam" id="PF13670"/>
    </source>
</evidence>
<organism evidence="4 5">
    <name type="scientific">Allorhizobium taibaishanense</name>
    <dbReference type="NCBI Taxonomy" id="887144"/>
    <lineage>
        <taxon>Bacteria</taxon>
        <taxon>Pseudomonadati</taxon>
        <taxon>Pseudomonadota</taxon>
        <taxon>Alphaproteobacteria</taxon>
        <taxon>Hyphomicrobiales</taxon>
        <taxon>Rhizobiaceae</taxon>
        <taxon>Rhizobium/Agrobacterium group</taxon>
        <taxon>Allorhizobium</taxon>
    </lineage>
</organism>